<proteinExistence type="predicted"/>
<feature type="domain" description="Lyase N-terminal" evidence="1">
    <location>
        <begin position="3"/>
        <end position="137"/>
    </location>
</feature>
<evidence type="ECO:0000259" key="1">
    <source>
        <dbReference type="Pfam" id="PF09092"/>
    </source>
</evidence>
<dbReference type="InterPro" id="IPR008929">
    <property type="entry name" value="Chondroitin_lyas"/>
</dbReference>
<dbReference type="Gene3D" id="2.60.120.430">
    <property type="entry name" value="Galactose-binding lectin"/>
    <property type="match status" value="2"/>
</dbReference>
<dbReference type="EMBL" id="CALNXK010000006">
    <property type="protein sequence ID" value="CAH3037724.1"/>
    <property type="molecule type" value="Genomic_DNA"/>
</dbReference>
<dbReference type="PANTHER" id="PTHR37322">
    <property type="match status" value="1"/>
</dbReference>
<dbReference type="InterPro" id="IPR008979">
    <property type="entry name" value="Galactose-bd-like_sf"/>
</dbReference>
<keyword evidence="4" id="KW-1185">Reference proteome</keyword>
<dbReference type="SUPFAM" id="SSF49785">
    <property type="entry name" value="Galactose-binding domain-like"/>
    <property type="match status" value="1"/>
</dbReference>
<dbReference type="Proteomes" id="UP001159405">
    <property type="component" value="Unassembled WGS sequence"/>
</dbReference>
<dbReference type="InterPro" id="IPR015176">
    <property type="entry name" value="Lyase_N"/>
</dbReference>
<dbReference type="SUPFAM" id="SSF48230">
    <property type="entry name" value="Chondroitin AC/alginate lyase"/>
    <property type="match status" value="1"/>
</dbReference>
<gene>
    <name evidence="3" type="ORF">PLOB_00039545</name>
</gene>
<organism evidence="3 4">
    <name type="scientific">Porites lobata</name>
    <dbReference type="NCBI Taxonomy" id="104759"/>
    <lineage>
        <taxon>Eukaryota</taxon>
        <taxon>Metazoa</taxon>
        <taxon>Cnidaria</taxon>
        <taxon>Anthozoa</taxon>
        <taxon>Hexacorallia</taxon>
        <taxon>Scleractinia</taxon>
        <taxon>Fungiina</taxon>
        <taxon>Poritidae</taxon>
        <taxon>Porites</taxon>
    </lineage>
</organism>
<dbReference type="Gene3D" id="1.50.10.100">
    <property type="entry name" value="Chondroitin AC/alginate lyase"/>
    <property type="match status" value="1"/>
</dbReference>
<accession>A0ABN8N2R4</accession>
<evidence type="ECO:0000313" key="4">
    <source>
        <dbReference type="Proteomes" id="UP001159405"/>
    </source>
</evidence>
<dbReference type="Gene3D" id="2.70.98.10">
    <property type="match status" value="1"/>
</dbReference>
<evidence type="ECO:0000259" key="2">
    <source>
        <dbReference type="Pfam" id="PF09093"/>
    </source>
</evidence>
<reference evidence="3 4" key="1">
    <citation type="submission" date="2022-05" db="EMBL/GenBank/DDBJ databases">
        <authorList>
            <consortium name="Genoscope - CEA"/>
            <person name="William W."/>
        </authorList>
    </citation>
    <scope>NUCLEOTIDE SEQUENCE [LARGE SCALE GENOMIC DNA]</scope>
</reference>
<dbReference type="InterPro" id="IPR015177">
    <property type="entry name" value="Lyase_catalyt"/>
</dbReference>
<dbReference type="PANTHER" id="PTHR37322:SF3">
    <property type="entry name" value="CHONDROITIN SULFATE ABC EXOLYASE"/>
    <property type="match status" value="1"/>
</dbReference>
<protein>
    <submittedName>
        <fullName evidence="3">Uncharacterized protein</fullName>
    </submittedName>
</protein>
<dbReference type="Pfam" id="PF09092">
    <property type="entry name" value="Lyase_N"/>
    <property type="match status" value="1"/>
</dbReference>
<dbReference type="InterPro" id="IPR039174">
    <property type="entry name" value="Chondroitin_ABC_lyase"/>
</dbReference>
<dbReference type="InterPro" id="IPR014718">
    <property type="entry name" value="GH-type_carb-bd"/>
</dbReference>
<feature type="domain" description="Lyase catalytic" evidence="2">
    <location>
        <begin position="343"/>
        <end position="570"/>
    </location>
</feature>
<dbReference type="Pfam" id="PF09093">
    <property type="entry name" value="Lyase_catalyt"/>
    <property type="match status" value="1"/>
</dbReference>
<sequence length="741" mass="82671">MAFSASSSSTLERSSTHYKDGTHSMKWTWTSGKEFTHKSLKAASKKGLKRSNYLQQKTEDLLILCLDLVLTAKSIVSDKKILEKKLGWRAGWVSYDEGLLNGRADMTTMKITAPTTSETAHPLYFDLIRLVEKLSRQSRDIVVATLDPNLYNPNNFWQQTYRWSQATPTTIDTTMTPSMEKLSDLTLIEKRLDNWFLKQSQTSTQFTGNVKKRWDSLQGDVNDALTKFASLNVAKSTSSNIITGAPLYCDRSEFSAEKFGYVVEEVLLPLALDYHVRSRTNEVDAVASAEVTNLNGDTSVFNAAVKRIAGDNSDMQQAFTTALGSANPSYTEMKVKEAITALNTKRKQRLMLLLDYIEDQGFTEGSAIGSLDHEMNNAGASYMNSVYLLKQVLQDAGKKENYVATMKWYSDFGEVYQDPFEYAGTTADRMRTISIFRLSAVFMMPSSTAEEKHAKSRDMEALVQWYSNALSTNEGLAGVLKPDFLGFHHNGYYASAYTPHAAMHMGALIQYLLSGTAFALDAETMQNIKKGLEIMRVVSVKYSSPNSVSGRFPRITRAILSKNFPGFAYYAATAPNLNTDGSLGEIAAIDSENIKPFLRLFDTGESSVNDYLADGTIFTSIYYLNSLGSINIMEDIKSKAMTMSIEAEASPKGLWALNYAALVVYRRSDWAVSVKGFNNYVWDFEASGNQNVYGIYQSHGALLVANSEAALQTHDTDNGWDWTRPGHHHYQIAARGFDQRK</sequence>
<comment type="caution">
    <text evidence="3">The sequence shown here is derived from an EMBL/GenBank/DDBJ whole genome shotgun (WGS) entry which is preliminary data.</text>
</comment>
<dbReference type="InterPro" id="IPR011013">
    <property type="entry name" value="Gal_mutarotase_sf_dom"/>
</dbReference>
<name>A0ABN8N2R4_9CNID</name>
<dbReference type="SUPFAM" id="SSF74650">
    <property type="entry name" value="Galactose mutarotase-like"/>
    <property type="match status" value="1"/>
</dbReference>
<evidence type="ECO:0000313" key="3">
    <source>
        <dbReference type="EMBL" id="CAH3037724.1"/>
    </source>
</evidence>